<proteinExistence type="predicted"/>
<dbReference type="OMA" id="DIACAFN"/>
<reference evidence="2" key="1">
    <citation type="submission" date="2007-12" db="EMBL/GenBank/DDBJ databases">
        <title>Annotation of Entamoeba dispar SAW760.</title>
        <authorList>
            <person name="Lorenzi H."/>
            <person name="Inman J."/>
            <person name="Schobel S."/>
            <person name="Amedeo P."/>
            <person name="Caler E."/>
        </authorList>
    </citation>
    <scope>NUCLEOTIDE SEQUENCE [LARGE SCALE GENOMIC DNA]</scope>
    <source>
        <strain evidence="2">ATCC PRA-260 / SAW760</strain>
    </source>
</reference>
<dbReference type="Proteomes" id="UP000008076">
    <property type="component" value="Unassembled WGS sequence"/>
</dbReference>
<dbReference type="EMBL" id="DS549739">
    <property type="protein sequence ID" value="EDR24978.1"/>
    <property type="molecule type" value="Genomic_DNA"/>
</dbReference>
<dbReference type="VEuPathDB" id="AmoebaDB:EDI_316950"/>
<dbReference type="RefSeq" id="XP_001738692.1">
    <property type="nucleotide sequence ID" value="XM_001738640.1"/>
</dbReference>
<evidence type="ECO:0000313" key="1">
    <source>
        <dbReference type="EMBL" id="EDR24978.1"/>
    </source>
</evidence>
<sequence>MSKIVGITINDSKVYFSVIEGSYPTCERIRPVDLAISFHDGKLNFFSDALNAKSCISSLIDIRSLKNKIEQDNNCRKIVSDEYEIWVLLMKQMNEHIKDQLNCSEELQYIIAIPENSLESFRDVISIACKVNQMKLLRIITVDCCSILGYTTTVTEFYPKADECNNKLILGVNLDDFHTSITTYFVSRTVAIKINEVSCSIGQRDFLSLVANILNINNDEVTLNSDIDSWNYKYRKVAEPIYDVINRFSDSNITQTYYSNDDGESIEVTKEQLKESFKNFIKVLGDLVKDSITKTKQIIKDIKFINVIDASKNCVVQSQLEDMKQLEITGLYLCGEHKNSFINREIEQIVGVSGEPSVNQKKINAQGCGWYVRKTEWKGMTGKELLSFEDFNKCVSIDTVIQPNQLYIQSVQNNQKIEVINTPQLASDLIKLPPLDQGVYKILFKKVEYDYESTRSEIDICIGEFTVQDKSDVLKLGIQKFINNFQGVVGCFCADESSDFLLEKGCECCERDPKTYGPTGKEFGVSLFSSCSVGDEDVDLVWKEIEECNGIEEIEKYSEITSTSKSIDTQKYLGVFEKQKAQLERVEKASEIASKIRNTEMKDLIQVVGEKYKREIIREVNRLIQANRDNPDDLQNKWADIVSRYQSK</sequence>
<dbReference type="GeneID" id="5883779"/>
<dbReference type="OrthoDB" id="28898at2759"/>
<dbReference type="AlphaFoldDB" id="B0EKH4"/>
<gene>
    <name evidence="1" type="ORF">EDI_316950</name>
</gene>
<dbReference type="KEGG" id="edi:EDI_316950"/>
<keyword evidence="2" id="KW-1185">Reference proteome</keyword>
<evidence type="ECO:0000313" key="2">
    <source>
        <dbReference type="Proteomes" id="UP000008076"/>
    </source>
</evidence>
<name>B0EKH4_ENTDS</name>
<dbReference type="eggNOG" id="ENOG502RD6C">
    <property type="taxonomic scope" value="Eukaryota"/>
</dbReference>
<accession>B0EKH4</accession>
<organism evidence="2">
    <name type="scientific">Entamoeba dispar (strain ATCC PRA-260 / SAW760)</name>
    <dbReference type="NCBI Taxonomy" id="370354"/>
    <lineage>
        <taxon>Eukaryota</taxon>
        <taxon>Amoebozoa</taxon>
        <taxon>Evosea</taxon>
        <taxon>Archamoebae</taxon>
        <taxon>Mastigamoebida</taxon>
        <taxon>Entamoebidae</taxon>
        <taxon>Entamoeba</taxon>
    </lineage>
</organism>
<protein>
    <submittedName>
        <fullName evidence="1">Uncharacterized protein</fullName>
    </submittedName>
</protein>